<dbReference type="RefSeq" id="WP_128765749.1">
    <property type="nucleotide sequence ID" value="NZ_JBHUOO010000007.1"/>
</dbReference>
<name>A0A4Q0P4E2_9FLAO</name>
<accession>A0A4Q0P4E2</accession>
<keyword evidence="4" id="KW-1185">Reference proteome</keyword>
<sequence length="380" mass="40603">MKKITFVFLACIALFNFTSCSDDDGFTYTAKPDPEGIAFTNSTLETYNLTASNASNIAERLVWNAANFSVQTPVNYEVQGSSVESFESFSVIGVGTQTNQAVTVANMLALAREAGLDNDPTTAAPNNGTVYFRVRAYVGADAGNVVEQLSEVMAVSVTLPEEAEEGLDLPKIFVVGNFLASGGYGTDWTPADAVPLAAAAEGNTAYEGYVFINSETPEFKFLPANTSFDGDYGDTGADNGTFSGTLVQEGEVNAGTPDGTGGYYIVNVDTDALTYDLTKTSWGVIGNATPTGWDSDTDMVYDSATKTWSVTLDLTEQEAPDNGIKFRANDAWDINFGDTDADGTLDFNTNQNIGIPEDGNYTITLDLSNPRQYTYSISKN</sequence>
<evidence type="ECO:0000313" key="4">
    <source>
        <dbReference type="Proteomes" id="UP000289859"/>
    </source>
</evidence>
<evidence type="ECO:0000259" key="2">
    <source>
        <dbReference type="Pfam" id="PF14292"/>
    </source>
</evidence>
<evidence type="ECO:0000256" key="1">
    <source>
        <dbReference type="SAM" id="SignalP"/>
    </source>
</evidence>
<feature type="signal peptide" evidence="1">
    <location>
        <begin position="1"/>
        <end position="21"/>
    </location>
</feature>
<protein>
    <recommendedName>
        <fullName evidence="2">SusE outer membrane protein domain-containing protein</fullName>
    </recommendedName>
</protein>
<dbReference type="EMBL" id="QOVK01000009">
    <property type="protein sequence ID" value="RXG20958.1"/>
    <property type="molecule type" value="Genomic_DNA"/>
</dbReference>
<dbReference type="Proteomes" id="UP000289859">
    <property type="component" value="Unassembled WGS sequence"/>
</dbReference>
<gene>
    <name evidence="3" type="ORF">DSM02_2329</name>
</gene>
<feature type="chain" id="PRO_5020806035" description="SusE outer membrane protein domain-containing protein" evidence="1">
    <location>
        <begin position="22"/>
        <end position="380"/>
    </location>
</feature>
<comment type="caution">
    <text evidence="3">The sequence shown here is derived from an EMBL/GenBank/DDBJ whole genome shotgun (WGS) entry which is preliminary data.</text>
</comment>
<dbReference type="AlphaFoldDB" id="A0A4Q0P4E2"/>
<evidence type="ECO:0000313" key="3">
    <source>
        <dbReference type="EMBL" id="RXG20958.1"/>
    </source>
</evidence>
<reference evidence="3 4" key="1">
    <citation type="submission" date="2018-07" db="EMBL/GenBank/DDBJ databases">
        <title>Leeuwenhoekiella genomics.</title>
        <authorList>
            <person name="Tahon G."/>
            <person name="Willems A."/>
        </authorList>
    </citation>
    <scope>NUCLEOTIDE SEQUENCE [LARGE SCALE GENOMIC DNA]</scope>
    <source>
        <strain evidence="3 4">LMG 29608</strain>
    </source>
</reference>
<proteinExistence type="predicted"/>
<dbReference type="OrthoDB" id="975117at2"/>
<feature type="domain" description="SusE outer membrane protein" evidence="2">
    <location>
        <begin position="23"/>
        <end position="134"/>
    </location>
</feature>
<keyword evidence="1" id="KW-0732">Signal</keyword>
<dbReference type="Gene3D" id="2.60.40.3620">
    <property type="match status" value="2"/>
</dbReference>
<dbReference type="CDD" id="cd12956">
    <property type="entry name" value="CBM_SusE-F_like"/>
    <property type="match status" value="1"/>
</dbReference>
<organism evidence="3 4">
    <name type="scientific">Leeuwenhoekiella polynyae</name>
    <dbReference type="NCBI Taxonomy" id="1550906"/>
    <lineage>
        <taxon>Bacteria</taxon>
        <taxon>Pseudomonadati</taxon>
        <taxon>Bacteroidota</taxon>
        <taxon>Flavobacteriia</taxon>
        <taxon>Flavobacteriales</taxon>
        <taxon>Flavobacteriaceae</taxon>
        <taxon>Leeuwenhoekiella</taxon>
    </lineage>
</organism>
<dbReference type="Pfam" id="PF14292">
    <property type="entry name" value="SusE"/>
    <property type="match status" value="1"/>
</dbReference>
<dbReference type="InterPro" id="IPR025970">
    <property type="entry name" value="SusE"/>
</dbReference>